<evidence type="ECO:0000313" key="2">
    <source>
        <dbReference type="EMBL" id="MFI1967050.1"/>
    </source>
</evidence>
<dbReference type="RefSeq" id="WP_240483674.1">
    <property type="nucleotide sequence ID" value="NZ_JBEZHZ010000027.1"/>
</dbReference>
<organism evidence="2 3">
    <name type="scientific">Streptomyces pathocidini</name>
    <dbReference type="NCBI Taxonomy" id="1650571"/>
    <lineage>
        <taxon>Bacteria</taxon>
        <taxon>Bacillati</taxon>
        <taxon>Actinomycetota</taxon>
        <taxon>Actinomycetes</taxon>
        <taxon>Kitasatosporales</taxon>
        <taxon>Streptomycetaceae</taxon>
        <taxon>Streptomyces</taxon>
    </lineage>
</organism>
<dbReference type="Pfam" id="PF13624">
    <property type="entry name" value="SurA_N_3"/>
    <property type="match status" value="1"/>
</dbReference>
<proteinExistence type="predicted"/>
<gene>
    <name evidence="2" type="ORF">ACH429_23535</name>
</gene>
<protein>
    <submittedName>
        <fullName evidence="2">SurA N-terminal domain-containing protein</fullName>
    </submittedName>
</protein>
<name>A0ABW7UYX1_9ACTN</name>
<dbReference type="PANTHER" id="PTHR47245">
    <property type="entry name" value="PEPTIDYLPROLYL ISOMERASE"/>
    <property type="match status" value="1"/>
</dbReference>
<feature type="chain" id="PRO_5046520446" evidence="1">
    <location>
        <begin position="29"/>
        <end position="222"/>
    </location>
</feature>
<reference evidence="2 3" key="1">
    <citation type="submission" date="2024-10" db="EMBL/GenBank/DDBJ databases">
        <title>The Natural Products Discovery Center: Release of the First 8490 Sequenced Strains for Exploring Actinobacteria Biosynthetic Diversity.</title>
        <authorList>
            <person name="Kalkreuter E."/>
            <person name="Kautsar S.A."/>
            <person name="Yang D."/>
            <person name="Bader C.D."/>
            <person name="Teijaro C.N."/>
            <person name="Fluegel L."/>
            <person name="Davis C.M."/>
            <person name="Simpson J.R."/>
            <person name="Lauterbach L."/>
            <person name="Steele A.D."/>
            <person name="Gui C."/>
            <person name="Meng S."/>
            <person name="Li G."/>
            <person name="Viehrig K."/>
            <person name="Ye F."/>
            <person name="Su P."/>
            <person name="Kiefer A.F."/>
            <person name="Nichols A."/>
            <person name="Cepeda A.J."/>
            <person name="Yan W."/>
            <person name="Fan B."/>
            <person name="Jiang Y."/>
            <person name="Adhikari A."/>
            <person name="Zheng C.-J."/>
            <person name="Schuster L."/>
            <person name="Cowan T.M."/>
            <person name="Smanski M.J."/>
            <person name="Chevrette M.G."/>
            <person name="De Carvalho L.P.S."/>
            <person name="Shen B."/>
        </authorList>
    </citation>
    <scope>NUCLEOTIDE SEQUENCE [LARGE SCALE GENOMIC DNA]</scope>
    <source>
        <strain evidence="2 3">NPDC020327</strain>
    </source>
</reference>
<dbReference type="SUPFAM" id="SSF109998">
    <property type="entry name" value="Triger factor/SurA peptide-binding domain-like"/>
    <property type="match status" value="1"/>
</dbReference>
<dbReference type="PROSITE" id="PS51257">
    <property type="entry name" value="PROKAR_LIPOPROTEIN"/>
    <property type="match status" value="1"/>
</dbReference>
<accession>A0ABW7UYX1</accession>
<dbReference type="Gene3D" id="1.10.4030.10">
    <property type="entry name" value="Porin chaperone SurA, peptide-binding domain"/>
    <property type="match status" value="1"/>
</dbReference>
<feature type="signal peptide" evidence="1">
    <location>
        <begin position="1"/>
        <end position="28"/>
    </location>
</feature>
<dbReference type="Proteomes" id="UP001611548">
    <property type="component" value="Unassembled WGS sequence"/>
</dbReference>
<keyword evidence="3" id="KW-1185">Reference proteome</keyword>
<sequence length="222" mass="23500">MIRQIRPNRSRTAISVSAVALLAAPLLAGCGSAPRPGAAAVVDGERITVSELQARVADVRDAQGATEQSAQLIQDTGQLSRATLNGMIFDRVLARAADDAGVSVSRRDVQKAQDEAEKSAGGAARLRAMWLQQYAIGPDQVESTVRNQVAMDKLAKALGVDRAAPDGQAKIVDALREASSGMGIDVSPRYGTWDDRKVLLGNVKTRWLREVSAAGAQAERQG</sequence>
<dbReference type="PANTHER" id="PTHR47245:SF2">
    <property type="entry name" value="PEPTIDYL-PROLYL CIS-TRANS ISOMERASE HP_0175-RELATED"/>
    <property type="match status" value="1"/>
</dbReference>
<dbReference type="EMBL" id="JBIRWE010000013">
    <property type="protein sequence ID" value="MFI1967050.1"/>
    <property type="molecule type" value="Genomic_DNA"/>
</dbReference>
<comment type="caution">
    <text evidence="2">The sequence shown here is derived from an EMBL/GenBank/DDBJ whole genome shotgun (WGS) entry which is preliminary data.</text>
</comment>
<keyword evidence="1" id="KW-0732">Signal</keyword>
<evidence type="ECO:0000256" key="1">
    <source>
        <dbReference type="SAM" id="SignalP"/>
    </source>
</evidence>
<dbReference type="InterPro" id="IPR027304">
    <property type="entry name" value="Trigger_fact/SurA_dom_sf"/>
</dbReference>
<dbReference type="InterPro" id="IPR050245">
    <property type="entry name" value="PrsA_foldase"/>
</dbReference>
<evidence type="ECO:0000313" key="3">
    <source>
        <dbReference type="Proteomes" id="UP001611548"/>
    </source>
</evidence>